<gene>
    <name evidence="2" type="primary">mobB</name>
    <name evidence="2" type="ORF">ACFO4N_15375</name>
</gene>
<proteinExistence type="predicted"/>
<accession>A0ABV9GPB8</accession>
<dbReference type="PANTHER" id="PTHR40072:SF1">
    <property type="entry name" value="MOLYBDOPTERIN-GUANINE DINUCLEOTIDE BIOSYNTHESIS ADAPTER PROTEIN"/>
    <property type="match status" value="1"/>
</dbReference>
<protein>
    <submittedName>
        <fullName evidence="2">Molybdopterin-guanine dinucleotide biosynthesis protein B</fullName>
    </submittedName>
</protein>
<reference evidence="3" key="1">
    <citation type="journal article" date="2019" name="Int. J. Syst. Evol. Microbiol.">
        <title>The Global Catalogue of Microorganisms (GCM) 10K type strain sequencing project: providing services to taxonomists for standard genome sequencing and annotation.</title>
        <authorList>
            <consortium name="The Broad Institute Genomics Platform"/>
            <consortium name="The Broad Institute Genome Sequencing Center for Infectious Disease"/>
            <person name="Wu L."/>
            <person name="Ma J."/>
        </authorList>
    </citation>
    <scope>NUCLEOTIDE SEQUENCE [LARGE SCALE GENOMIC DNA]</scope>
    <source>
        <strain evidence="3">CGMCC 1.16306</strain>
    </source>
</reference>
<dbReference type="Proteomes" id="UP001596022">
    <property type="component" value="Unassembled WGS sequence"/>
</dbReference>
<dbReference type="Gene3D" id="3.40.50.300">
    <property type="entry name" value="P-loop containing nucleotide triphosphate hydrolases"/>
    <property type="match status" value="1"/>
</dbReference>
<evidence type="ECO:0000313" key="2">
    <source>
        <dbReference type="EMBL" id="MFC4620093.1"/>
    </source>
</evidence>
<dbReference type="Pfam" id="PF03205">
    <property type="entry name" value="MobB"/>
    <property type="match status" value="1"/>
</dbReference>
<keyword evidence="3" id="KW-1185">Reference proteome</keyword>
<dbReference type="EMBL" id="JBHSFW010000016">
    <property type="protein sequence ID" value="MFC4620093.1"/>
    <property type="molecule type" value="Genomic_DNA"/>
</dbReference>
<evidence type="ECO:0000259" key="1">
    <source>
        <dbReference type="Pfam" id="PF03205"/>
    </source>
</evidence>
<evidence type="ECO:0000313" key="3">
    <source>
        <dbReference type="Proteomes" id="UP001596022"/>
    </source>
</evidence>
<dbReference type="SUPFAM" id="SSF52540">
    <property type="entry name" value="P-loop containing nucleoside triphosphate hydrolases"/>
    <property type="match status" value="1"/>
</dbReference>
<dbReference type="RefSeq" id="WP_376847191.1">
    <property type="nucleotide sequence ID" value="NZ_JBHSFW010000016.1"/>
</dbReference>
<sequence length="171" mass="18960">MKIFQIVGYKNSGKTTMLARLTEQLTRSGQRVATLKHHGHLEAGSLADPTTDTGKHWESGAMTTMLASPTVTMIAHDVEPPLSACLAYYEHIPGLQVLLVEGYKAAHYSKAVLVRDYSDWGALKSLENIKLVIAGDDVNKIIIEAAVPVFEWNAHDRYIPFIMRLLEEQNG</sequence>
<comment type="caution">
    <text evidence="2">The sequence shown here is derived from an EMBL/GenBank/DDBJ whole genome shotgun (WGS) entry which is preliminary data.</text>
</comment>
<dbReference type="InterPro" id="IPR052539">
    <property type="entry name" value="MGD_biosynthesis_adapter"/>
</dbReference>
<dbReference type="InterPro" id="IPR004435">
    <property type="entry name" value="MobB_dom"/>
</dbReference>
<organism evidence="2 3">
    <name type="scientific">Camelliibacillus cellulosilyticus</name>
    <dbReference type="NCBI Taxonomy" id="2174486"/>
    <lineage>
        <taxon>Bacteria</taxon>
        <taxon>Bacillati</taxon>
        <taxon>Bacillota</taxon>
        <taxon>Bacilli</taxon>
        <taxon>Bacillales</taxon>
        <taxon>Sporolactobacillaceae</taxon>
        <taxon>Camelliibacillus</taxon>
    </lineage>
</organism>
<dbReference type="NCBIfam" id="TIGR00176">
    <property type="entry name" value="mobB"/>
    <property type="match status" value="1"/>
</dbReference>
<name>A0ABV9GPB8_9BACL</name>
<dbReference type="InterPro" id="IPR027417">
    <property type="entry name" value="P-loop_NTPase"/>
</dbReference>
<dbReference type="PANTHER" id="PTHR40072">
    <property type="entry name" value="MOLYBDOPTERIN-GUANINE DINUCLEOTIDE BIOSYNTHESIS ADAPTER PROTEIN-RELATED"/>
    <property type="match status" value="1"/>
</dbReference>
<feature type="domain" description="Molybdopterin-guanine dinucleotide biosynthesis protein B (MobB)" evidence="1">
    <location>
        <begin position="3"/>
        <end position="123"/>
    </location>
</feature>